<name>A0ABQ1KLX3_9RHOB</name>
<dbReference type="Proteomes" id="UP000645462">
    <property type="component" value="Unassembled WGS sequence"/>
</dbReference>
<keyword evidence="3" id="KW-1185">Reference proteome</keyword>
<sequence>MRLLMINPNMTEAMTRPMARVAQGIAGDTAEIIALTAAQGFPYISSRAEAQIAGAHVLDVIAHHHDSVDAVIIAAFGDPGLMAARELFDLPVVGMAEAAILTAAMLGDRFSIVTFSPHMARWYGDCVRQTGLEARFTGVRCPKTAPVSVDTVATDLRADLIGLVEEATARDGADVVILGGAPLTGVASDIASEVQGLLVDPIAAATAQAIGLVRLAPTYGRRVARPVAKPSTGLSPALARVIAGG</sequence>
<accession>A0ABQ1KLX3</accession>
<dbReference type="Gene3D" id="3.40.50.12500">
    <property type="match status" value="1"/>
</dbReference>
<protein>
    <submittedName>
        <fullName evidence="2">Asp/Glu/hydantoin racemase</fullName>
    </submittedName>
</protein>
<evidence type="ECO:0000313" key="2">
    <source>
        <dbReference type="EMBL" id="GGB99993.1"/>
    </source>
</evidence>
<dbReference type="PANTHER" id="PTHR28047">
    <property type="entry name" value="PROTEIN DCG1"/>
    <property type="match status" value="1"/>
</dbReference>
<reference evidence="3" key="1">
    <citation type="journal article" date="2019" name="Int. J. Syst. Evol. Microbiol.">
        <title>The Global Catalogue of Microorganisms (GCM) 10K type strain sequencing project: providing services to taxonomists for standard genome sequencing and annotation.</title>
        <authorList>
            <consortium name="The Broad Institute Genomics Platform"/>
            <consortium name="The Broad Institute Genome Sequencing Center for Infectious Disease"/>
            <person name="Wu L."/>
            <person name="Ma J."/>
        </authorList>
    </citation>
    <scope>NUCLEOTIDE SEQUENCE [LARGE SCALE GENOMIC DNA]</scope>
    <source>
        <strain evidence="3">CGMCC 1.12478</strain>
    </source>
</reference>
<organism evidence="2 3">
    <name type="scientific">Marivita lacus</name>
    <dbReference type="NCBI Taxonomy" id="1323742"/>
    <lineage>
        <taxon>Bacteria</taxon>
        <taxon>Pseudomonadati</taxon>
        <taxon>Pseudomonadota</taxon>
        <taxon>Alphaproteobacteria</taxon>
        <taxon>Rhodobacterales</taxon>
        <taxon>Roseobacteraceae</taxon>
        <taxon>Marivita</taxon>
    </lineage>
</organism>
<comment type="similarity">
    <text evidence="1">Belongs to the HyuE racemase family.</text>
</comment>
<comment type="caution">
    <text evidence="2">The sequence shown here is derived from an EMBL/GenBank/DDBJ whole genome shotgun (WGS) entry which is preliminary data.</text>
</comment>
<gene>
    <name evidence="2" type="ORF">GCM10011363_15770</name>
</gene>
<proteinExistence type="inferred from homology"/>
<dbReference type="PANTHER" id="PTHR28047:SF5">
    <property type="entry name" value="PROTEIN DCG1"/>
    <property type="match status" value="1"/>
</dbReference>
<dbReference type="InterPro" id="IPR015942">
    <property type="entry name" value="Asp/Glu/hydantoin_racemase"/>
</dbReference>
<evidence type="ECO:0000256" key="1">
    <source>
        <dbReference type="ARBA" id="ARBA00038414"/>
    </source>
</evidence>
<dbReference type="InterPro" id="IPR052186">
    <property type="entry name" value="Hydantoin_racemase-like"/>
</dbReference>
<dbReference type="RefSeq" id="WP_188481486.1">
    <property type="nucleotide sequence ID" value="NZ_BMFC01000003.1"/>
</dbReference>
<dbReference type="InterPro" id="IPR053714">
    <property type="entry name" value="Iso_Racemase_Enz_sf"/>
</dbReference>
<dbReference type="EMBL" id="BMFC01000003">
    <property type="protein sequence ID" value="GGB99993.1"/>
    <property type="molecule type" value="Genomic_DNA"/>
</dbReference>
<dbReference type="Pfam" id="PF01177">
    <property type="entry name" value="Asp_Glu_race"/>
    <property type="match status" value="1"/>
</dbReference>
<evidence type="ECO:0000313" key="3">
    <source>
        <dbReference type="Proteomes" id="UP000645462"/>
    </source>
</evidence>